<dbReference type="PANTHER" id="PTHR12941:SF10">
    <property type="entry name" value="ER MEMBRANE PROTEIN COMPLEX SUBUNIT 8_9 HOMOLOG"/>
    <property type="match status" value="1"/>
</dbReference>
<proteinExistence type="inferred from homology"/>
<evidence type="ECO:0000256" key="1">
    <source>
        <dbReference type="ARBA" id="ARBA00007461"/>
    </source>
</evidence>
<protein>
    <submittedName>
        <fullName evidence="3">CLUMA_CG017657, isoform A</fullName>
    </submittedName>
</protein>
<evidence type="ECO:0000313" key="4">
    <source>
        <dbReference type="Proteomes" id="UP000183832"/>
    </source>
</evidence>
<keyword evidence="4" id="KW-1185">Reference proteome</keyword>
<sequence>MAEISISPKAYIKMIFHAAKYPHLAVNGLLLGVKGNEKSKVEVVDAIPLFHQCLYVSPMSEVALVQVESRASSEGLQIIGYYAAAENFYDNTIEKAPGLKIAEKIVDTNGSAYVIMMDNKSICMDMKHPGIKSWQSNDGKWTKVKHNLIDSRHTLDAVSLLLQRGAMKEIYDFDNYLDNVDDWTNQHLNVDLKQILSMH</sequence>
<accession>A0A1J1IWJ7</accession>
<dbReference type="Pfam" id="PF03665">
    <property type="entry name" value="UPF0172"/>
    <property type="match status" value="1"/>
</dbReference>
<feature type="domain" description="MPN" evidence="2">
    <location>
        <begin position="4"/>
        <end position="140"/>
    </location>
</feature>
<dbReference type="Gene3D" id="3.40.140.10">
    <property type="entry name" value="Cytidine Deaminase, domain 2"/>
    <property type="match status" value="1"/>
</dbReference>
<evidence type="ECO:0000313" key="3">
    <source>
        <dbReference type="EMBL" id="CRL04589.1"/>
    </source>
</evidence>
<dbReference type="GO" id="GO:0072546">
    <property type="term" value="C:EMC complex"/>
    <property type="evidence" value="ECO:0007669"/>
    <property type="project" value="InterPro"/>
</dbReference>
<organism evidence="3 4">
    <name type="scientific">Clunio marinus</name>
    <dbReference type="NCBI Taxonomy" id="568069"/>
    <lineage>
        <taxon>Eukaryota</taxon>
        <taxon>Metazoa</taxon>
        <taxon>Ecdysozoa</taxon>
        <taxon>Arthropoda</taxon>
        <taxon>Hexapoda</taxon>
        <taxon>Insecta</taxon>
        <taxon>Pterygota</taxon>
        <taxon>Neoptera</taxon>
        <taxon>Endopterygota</taxon>
        <taxon>Diptera</taxon>
        <taxon>Nematocera</taxon>
        <taxon>Chironomoidea</taxon>
        <taxon>Chironomidae</taxon>
        <taxon>Clunio</taxon>
    </lineage>
</organism>
<dbReference type="CDD" id="cd08060">
    <property type="entry name" value="MPN_UPF0172"/>
    <property type="match status" value="1"/>
</dbReference>
<dbReference type="PANTHER" id="PTHR12941">
    <property type="entry name" value="ER MEMBRANE PROTEIN COMPLEX"/>
    <property type="match status" value="1"/>
</dbReference>
<dbReference type="InterPro" id="IPR005366">
    <property type="entry name" value="EMC8/9"/>
</dbReference>
<dbReference type="AlphaFoldDB" id="A0A1J1IWJ7"/>
<dbReference type="InterPro" id="IPR037518">
    <property type="entry name" value="MPN"/>
</dbReference>
<dbReference type="PROSITE" id="PS50249">
    <property type="entry name" value="MPN"/>
    <property type="match status" value="1"/>
</dbReference>
<gene>
    <name evidence="3" type="primary">9 homolog</name>
    <name evidence="3" type="ORF">CLUMA_CG017657</name>
</gene>
<dbReference type="STRING" id="568069.A0A1J1IWJ7"/>
<dbReference type="EMBL" id="CVRI01000063">
    <property type="protein sequence ID" value="CRL04589.1"/>
    <property type="molecule type" value="Genomic_DNA"/>
</dbReference>
<dbReference type="OrthoDB" id="194468at2759"/>
<name>A0A1J1IWJ7_9DIPT</name>
<evidence type="ECO:0000259" key="2">
    <source>
        <dbReference type="PROSITE" id="PS50249"/>
    </source>
</evidence>
<dbReference type="Proteomes" id="UP000183832">
    <property type="component" value="Unassembled WGS sequence"/>
</dbReference>
<comment type="similarity">
    <text evidence="1">Belongs to the EMC8/EMC9 family.</text>
</comment>
<reference evidence="3 4" key="1">
    <citation type="submission" date="2015-04" db="EMBL/GenBank/DDBJ databases">
        <authorList>
            <person name="Syromyatnikov M.Y."/>
            <person name="Popov V.N."/>
        </authorList>
    </citation>
    <scope>NUCLEOTIDE SEQUENCE [LARGE SCALE GENOMIC DNA]</scope>
</reference>